<keyword evidence="2" id="KW-0472">Membrane</keyword>
<evidence type="ECO:0008006" key="6">
    <source>
        <dbReference type="Google" id="ProtNLM"/>
    </source>
</evidence>
<sequence>MLLEAFGVIVWLGLVLNVVNVAPAQFKVVYNPRKLVASTAKWTQKQTRRILRNFGSSKRTKARTTHRTTRTRNTARQSSSSSSGRANYSHLDHLVFGPRLPDVAFTKAHLSLTTPVTSVLDLVVRPSSALQVYEPPACPPLSLFWETSTDIDVRIPGQVHAYEPSRVATCLAFFVWQTAQCFSSPQLSSSPTGLAGDDDLDWWNPWYMLLAFVFWIVVFTVAFPNPHKGKKRRSKRSKKRESYSLCKASSTDEPSRATYYITDAATWVATISTTPVSVQDKVDTDDVVIPELFFAALMSALSMADPPLASLGLSSRGSSSSGSSSGSSSPRSTSSGSISSGLSGSGSSSSSSWPSHSRRSSSCLSDPLSSSTSSSTHLSHRSTPSRGPATSFEERLRGQYRTFGPSSRSTLRSSIK</sequence>
<feature type="region of interest" description="Disordered" evidence="1">
    <location>
        <begin position="312"/>
        <end position="416"/>
    </location>
</feature>
<evidence type="ECO:0000256" key="3">
    <source>
        <dbReference type="SAM" id="SignalP"/>
    </source>
</evidence>
<feature type="signal peptide" evidence="3">
    <location>
        <begin position="1"/>
        <end position="24"/>
    </location>
</feature>
<keyword evidence="2" id="KW-1133">Transmembrane helix</keyword>
<proteinExistence type="predicted"/>
<feature type="compositionally biased region" description="Basic residues" evidence="1">
    <location>
        <begin position="58"/>
        <end position="70"/>
    </location>
</feature>
<evidence type="ECO:0000256" key="2">
    <source>
        <dbReference type="SAM" id="Phobius"/>
    </source>
</evidence>
<keyword evidence="3" id="KW-0732">Signal</keyword>
<keyword evidence="5" id="KW-1185">Reference proteome</keyword>
<feature type="chain" id="PRO_5040398601" description="Transmembrane protein" evidence="3">
    <location>
        <begin position="25"/>
        <end position="416"/>
    </location>
</feature>
<protein>
    <recommendedName>
        <fullName evidence="6">Transmembrane protein</fullName>
    </recommendedName>
</protein>
<gene>
    <name evidence="4" type="ORF">PsYK624_073450</name>
</gene>
<feature type="compositionally biased region" description="Low complexity" evidence="1">
    <location>
        <begin position="312"/>
        <end position="386"/>
    </location>
</feature>
<dbReference type="EMBL" id="BPQB01000020">
    <property type="protein sequence ID" value="GJE91196.1"/>
    <property type="molecule type" value="Genomic_DNA"/>
</dbReference>
<comment type="caution">
    <text evidence="4">The sequence shown here is derived from an EMBL/GenBank/DDBJ whole genome shotgun (WGS) entry which is preliminary data.</text>
</comment>
<dbReference type="AlphaFoldDB" id="A0A9P3LD59"/>
<reference evidence="4 5" key="1">
    <citation type="submission" date="2021-08" db="EMBL/GenBank/DDBJ databases">
        <title>Draft Genome Sequence of Phanerochaete sordida strain YK-624.</title>
        <authorList>
            <person name="Mori T."/>
            <person name="Dohra H."/>
            <person name="Suzuki T."/>
            <person name="Kawagishi H."/>
            <person name="Hirai H."/>
        </authorList>
    </citation>
    <scope>NUCLEOTIDE SEQUENCE [LARGE SCALE GENOMIC DNA]</scope>
    <source>
        <strain evidence="4 5">YK-624</strain>
    </source>
</reference>
<feature type="region of interest" description="Disordered" evidence="1">
    <location>
        <begin position="56"/>
        <end position="86"/>
    </location>
</feature>
<feature type="transmembrane region" description="Helical" evidence="2">
    <location>
        <begin position="206"/>
        <end position="226"/>
    </location>
</feature>
<dbReference type="Proteomes" id="UP000703269">
    <property type="component" value="Unassembled WGS sequence"/>
</dbReference>
<feature type="compositionally biased region" description="Low complexity" evidence="1">
    <location>
        <begin position="71"/>
        <end position="85"/>
    </location>
</feature>
<accession>A0A9P3LD59</accession>
<organism evidence="4 5">
    <name type="scientific">Phanerochaete sordida</name>
    <dbReference type="NCBI Taxonomy" id="48140"/>
    <lineage>
        <taxon>Eukaryota</taxon>
        <taxon>Fungi</taxon>
        <taxon>Dikarya</taxon>
        <taxon>Basidiomycota</taxon>
        <taxon>Agaricomycotina</taxon>
        <taxon>Agaricomycetes</taxon>
        <taxon>Polyporales</taxon>
        <taxon>Phanerochaetaceae</taxon>
        <taxon>Phanerochaete</taxon>
    </lineage>
</organism>
<keyword evidence="2" id="KW-0812">Transmembrane</keyword>
<evidence type="ECO:0000313" key="5">
    <source>
        <dbReference type="Proteomes" id="UP000703269"/>
    </source>
</evidence>
<feature type="compositionally biased region" description="Polar residues" evidence="1">
    <location>
        <begin position="404"/>
        <end position="416"/>
    </location>
</feature>
<name>A0A9P3LD59_9APHY</name>
<evidence type="ECO:0000256" key="1">
    <source>
        <dbReference type="SAM" id="MobiDB-lite"/>
    </source>
</evidence>
<evidence type="ECO:0000313" key="4">
    <source>
        <dbReference type="EMBL" id="GJE91196.1"/>
    </source>
</evidence>